<dbReference type="PANTHER" id="PTHR10091">
    <property type="entry name" value="ALDOSE-1-EPIMERASE"/>
    <property type="match status" value="1"/>
</dbReference>
<proteinExistence type="predicted"/>
<dbReference type="PANTHER" id="PTHR10091:SF23">
    <property type="entry name" value="ALDOSE 1-EPIMERASE"/>
    <property type="match status" value="1"/>
</dbReference>
<dbReference type="eggNOG" id="KOG1604">
    <property type="taxonomic scope" value="Eukaryota"/>
</dbReference>
<keyword evidence="2" id="KW-0732">Signal</keyword>
<dbReference type="AlphaFoldDB" id="M8A2Z1"/>
<reference evidence="3" key="1">
    <citation type="journal article" date="2013" name="Nature">
        <title>Draft genome of the wheat A-genome progenitor Triticum urartu.</title>
        <authorList>
            <person name="Ling H.Q."/>
            <person name="Zhao S."/>
            <person name="Liu D."/>
            <person name="Wang J."/>
            <person name="Sun H."/>
            <person name="Zhang C."/>
            <person name="Fan H."/>
            <person name="Li D."/>
            <person name="Dong L."/>
            <person name="Tao Y."/>
            <person name="Gao C."/>
            <person name="Wu H."/>
            <person name="Li Y."/>
            <person name="Cui Y."/>
            <person name="Guo X."/>
            <person name="Zheng S."/>
            <person name="Wang B."/>
            <person name="Yu K."/>
            <person name="Liang Q."/>
            <person name="Yang W."/>
            <person name="Lou X."/>
            <person name="Chen J."/>
            <person name="Feng M."/>
            <person name="Jian J."/>
            <person name="Zhang X."/>
            <person name="Luo G."/>
            <person name="Jiang Y."/>
            <person name="Liu J."/>
            <person name="Wang Z."/>
            <person name="Sha Y."/>
            <person name="Zhang B."/>
            <person name="Wu H."/>
            <person name="Tang D."/>
            <person name="Shen Q."/>
            <person name="Xue P."/>
            <person name="Zou S."/>
            <person name="Wang X."/>
            <person name="Liu X."/>
            <person name="Wang F."/>
            <person name="Yang Y."/>
            <person name="An X."/>
            <person name="Dong Z."/>
            <person name="Zhang K."/>
            <person name="Zhang X."/>
            <person name="Luo M.C."/>
            <person name="Dvorak J."/>
            <person name="Tong Y."/>
            <person name="Wang J."/>
            <person name="Yang H."/>
            <person name="Li Z."/>
            <person name="Wang D."/>
            <person name="Zhang A."/>
            <person name="Wang J."/>
        </authorList>
    </citation>
    <scope>NUCLEOTIDE SEQUENCE</scope>
</reference>
<organism evidence="3">
    <name type="scientific">Triticum urartu</name>
    <name type="common">Red wild einkorn</name>
    <name type="synonym">Crithodium urartu</name>
    <dbReference type="NCBI Taxonomy" id="4572"/>
    <lineage>
        <taxon>Eukaryota</taxon>
        <taxon>Viridiplantae</taxon>
        <taxon>Streptophyta</taxon>
        <taxon>Embryophyta</taxon>
        <taxon>Tracheophyta</taxon>
        <taxon>Spermatophyta</taxon>
        <taxon>Magnoliopsida</taxon>
        <taxon>Liliopsida</taxon>
        <taxon>Poales</taxon>
        <taxon>Poaceae</taxon>
        <taxon>BOP clade</taxon>
        <taxon>Pooideae</taxon>
        <taxon>Triticodae</taxon>
        <taxon>Triticeae</taxon>
        <taxon>Triticinae</taxon>
        <taxon>Triticum</taxon>
    </lineage>
</organism>
<sequence>MARALFIAVLATCFVALGQAAAERKTVGVYELNKGDFSIKVTNWGATLMSVILPDSRGNLGDVILGYDTVAEYMNGTAYFGGLIGRVANRIANARFTLDGKVYRLVPNDGNNTLHGGHRGFDKVVWTVKEHVAGGSSPFITLYYHSFDGEQENARDGGIRKKLSYENTSNVTSHRGSEIVVAEAGKADTVMTEKAKVASGAKEGEVYVGERRSEGLVHSSQKEEQVKKQMSRFKRRKREEGIGNQQGLGVVVGEKRQGMDMDVVEEEEDSQKRARTEEKMTQNHEAGLSEQLREQK</sequence>
<feature type="compositionally biased region" description="Basic and acidic residues" evidence="1">
    <location>
        <begin position="270"/>
        <end position="282"/>
    </location>
</feature>
<dbReference type="Pfam" id="PF01263">
    <property type="entry name" value="Aldose_epim"/>
    <property type="match status" value="1"/>
</dbReference>
<name>M8A2Z1_TRIUA</name>
<feature type="signal peptide" evidence="2">
    <location>
        <begin position="1"/>
        <end position="20"/>
    </location>
</feature>
<dbReference type="GO" id="GO:0033499">
    <property type="term" value="P:galactose catabolic process via UDP-galactose, Leloir pathway"/>
    <property type="evidence" value="ECO:0007669"/>
    <property type="project" value="TreeGrafter"/>
</dbReference>
<accession>M8A2Z1</accession>
<evidence type="ECO:0000256" key="1">
    <source>
        <dbReference type="SAM" id="MobiDB-lite"/>
    </source>
</evidence>
<dbReference type="GO" id="GO:0006006">
    <property type="term" value="P:glucose metabolic process"/>
    <property type="evidence" value="ECO:0007669"/>
    <property type="project" value="TreeGrafter"/>
</dbReference>
<evidence type="ECO:0000313" key="3">
    <source>
        <dbReference type="EMBL" id="EMS54789.1"/>
    </source>
</evidence>
<dbReference type="Gene3D" id="2.70.98.10">
    <property type="match status" value="1"/>
</dbReference>
<protein>
    <submittedName>
        <fullName evidence="3">Aldose 1-epimerase</fullName>
    </submittedName>
</protein>
<dbReference type="GO" id="GO:0030246">
    <property type="term" value="F:carbohydrate binding"/>
    <property type="evidence" value="ECO:0007669"/>
    <property type="project" value="InterPro"/>
</dbReference>
<dbReference type="InterPro" id="IPR014718">
    <property type="entry name" value="GH-type_carb-bd"/>
</dbReference>
<gene>
    <name evidence="3" type="ORF">TRIUR3_04298</name>
</gene>
<dbReference type="InterPro" id="IPR011013">
    <property type="entry name" value="Gal_mutarotase_sf_dom"/>
</dbReference>
<dbReference type="STRING" id="4572.M8A2Z1"/>
<feature type="region of interest" description="Disordered" evidence="1">
    <location>
        <begin position="233"/>
        <end position="296"/>
    </location>
</feature>
<dbReference type="InterPro" id="IPR008183">
    <property type="entry name" value="Aldose_1/G6P_1-epimerase"/>
</dbReference>
<evidence type="ECO:0000256" key="2">
    <source>
        <dbReference type="SAM" id="SignalP"/>
    </source>
</evidence>
<dbReference type="SUPFAM" id="SSF74650">
    <property type="entry name" value="Galactose mutarotase-like"/>
    <property type="match status" value="1"/>
</dbReference>
<dbReference type="GO" id="GO:0004034">
    <property type="term" value="F:aldose 1-epimerase activity"/>
    <property type="evidence" value="ECO:0007669"/>
    <property type="project" value="TreeGrafter"/>
</dbReference>
<dbReference type="EMBL" id="KD178023">
    <property type="protein sequence ID" value="EMS54789.1"/>
    <property type="molecule type" value="Genomic_DNA"/>
</dbReference>
<feature type="chain" id="PRO_5010837565" evidence="2">
    <location>
        <begin position="21"/>
        <end position="296"/>
    </location>
</feature>